<keyword evidence="6" id="KW-0256">Endoplasmic reticulum</keyword>
<dbReference type="GO" id="GO:0008395">
    <property type="term" value="F:steroid hydroxylase activity"/>
    <property type="evidence" value="ECO:0007669"/>
    <property type="project" value="TreeGrafter"/>
</dbReference>
<evidence type="ECO:0000256" key="7">
    <source>
        <dbReference type="ARBA" id="ARBA00023002"/>
    </source>
</evidence>
<comment type="subcellular location">
    <subcellularLocation>
        <location evidence="2">Endoplasmic reticulum membrane</location>
        <topology evidence="2">Peripheral membrane protein</topology>
    </subcellularLocation>
    <subcellularLocation>
        <location evidence="1">Microsome membrane</location>
        <topology evidence="1">Peripheral membrane protein</topology>
    </subcellularLocation>
</comment>
<evidence type="ECO:0000313" key="15">
    <source>
        <dbReference type="Proteomes" id="UP000242188"/>
    </source>
</evidence>
<dbReference type="InterPro" id="IPR036396">
    <property type="entry name" value="Cyt_P450_sf"/>
</dbReference>
<evidence type="ECO:0000256" key="5">
    <source>
        <dbReference type="ARBA" id="ARBA00022723"/>
    </source>
</evidence>
<comment type="cofactor">
    <cofactor evidence="10">
        <name>heme</name>
        <dbReference type="ChEBI" id="CHEBI:30413"/>
    </cofactor>
</comment>
<dbReference type="GO" id="GO:0016705">
    <property type="term" value="F:oxidoreductase activity, acting on paired donors, with incorporation or reduction of molecular oxygen"/>
    <property type="evidence" value="ECO:0007669"/>
    <property type="project" value="InterPro"/>
</dbReference>
<keyword evidence="5 10" id="KW-0479">Metal-binding</keyword>
<keyword evidence="13" id="KW-0812">Transmembrane</keyword>
<keyword evidence="11" id="KW-0503">Monooxygenase</keyword>
<keyword evidence="13" id="KW-1133">Transmembrane helix</keyword>
<evidence type="ECO:0000256" key="9">
    <source>
        <dbReference type="ARBA" id="ARBA00043906"/>
    </source>
</evidence>
<gene>
    <name evidence="14" type="ORF">KP79_PYT14061</name>
</gene>
<dbReference type="InterPro" id="IPR002401">
    <property type="entry name" value="Cyt_P450_E_grp-I"/>
</dbReference>
<dbReference type="InterPro" id="IPR017972">
    <property type="entry name" value="Cyt_P450_CS"/>
</dbReference>
<keyword evidence="4 10" id="KW-0349">Heme</keyword>
<sequence length="525" mass="60277">MEVLGLVDIPTWLQWILVLVGLVSAYVISMSWNHGIFKKMGVDGPKPHLIFGNFKMLLKHGVVKTDENMYKKYGKVFGIHETYVPSLFIGDPELIKEILVKKFKSFPNRKNILDDFTDRTMSESMSILKNDRWRFVRGAISPTFSGKKLRQMTHLVNSSVDKLLENIERKVEVDEDIDMKKFVGRFTTDMVASTIFGLDVERQYDKEDSFTRHAQTLFTVDKLGSFVSIIYLARFLAWILLYINRYGKGSIQQKAFRFFLQTTEKAIEERRESLGKYSDFLGILVDSEAKKLEEKHDEAAGVRTEKEDNQTSPKQWTRKKLTDSEIISQALMLMFAGYHTITNQLCFILYHLAIYPDICDKLLQEIDENLNGEVPTYDTVGKLTYLEMCINETMRLFPAANRLTREASNDVTIGNINIPKGLVIHIPAGAIHKDPQYWSEPETFNPERFTPEAKASRIPFVFLPFGDGPRNCIGMRLALLELKIAVGRILQTYRPVKCSKTEVPIKISNLGNIPVGLFLKFEKRN</sequence>
<dbReference type="CDD" id="cd11055">
    <property type="entry name" value="CYP3A-like"/>
    <property type="match status" value="1"/>
</dbReference>
<evidence type="ECO:0000256" key="1">
    <source>
        <dbReference type="ARBA" id="ARBA00004174"/>
    </source>
</evidence>
<feature type="binding site" description="axial binding residue" evidence="10">
    <location>
        <position position="472"/>
    </location>
    <ligand>
        <name>heme</name>
        <dbReference type="ChEBI" id="CHEBI:30413"/>
    </ligand>
    <ligandPart>
        <name>Fe</name>
        <dbReference type="ChEBI" id="CHEBI:18248"/>
    </ligandPart>
</feature>
<dbReference type="GO" id="GO:0005506">
    <property type="term" value="F:iron ion binding"/>
    <property type="evidence" value="ECO:0007669"/>
    <property type="project" value="InterPro"/>
</dbReference>
<evidence type="ECO:0000256" key="2">
    <source>
        <dbReference type="ARBA" id="ARBA00004406"/>
    </source>
</evidence>
<accession>A0A210QMY4</accession>
<keyword evidence="6" id="KW-0492">Microsome</keyword>
<keyword evidence="7 11" id="KW-0560">Oxidoreductase</keyword>
<evidence type="ECO:0000256" key="6">
    <source>
        <dbReference type="ARBA" id="ARBA00022848"/>
    </source>
</evidence>
<dbReference type="GO" id="GO:0020037">
    <property type="term" value="F:heme binding"/>
    <property type="evidence" value="ECO:0007669"/>
    <property type="project" value="InterPro"/>
</dbReference>
<dbReference type="InterPro" id="IPR001128">
    <property type="entry name" value="Cyt_P450"/>
</dbReference>
<proteinExistence type="inferred from homology"/>
<name>A0A210QMY4_MIZYE</name>
<dbReference type="InterPro" id="IPR050705">
    <property type="entry name" value="Cytochrome_P450_3A"/>
</dbReference>
<dbReference type="SUPFAM" id="SSF48264">
    <property type="entry name" value="Cytochrome P450"/>
    <property type="match status" value="1"/>
</dbReference>
<comment type="caution">
    <text evidence="14">The sequence shown here is derived from an EMBL/GenBank/DDBJ whole genome shotgun (WGS) entry which is preliminary data.</text>
</comment>
<protein>
    <submittedName>
        <fullName evidence="14">Cytochrome P450 3A24</fullName>
    </submittedName>
</protein>
<dbReference type="AlphaFoldDB" id="A0A210QMY4"/>
<dbReference type="Proteomes" id="UP000242188">
    <property type="component" value="Unassembled WGS sequence"/>
</dbReference>
<evidence type="ECO:0000313" key="14">
    <source>
        <dbReference type="EMBL" id="OWF50100.1"/>
    </source>
</evidence>
<dbReference type="EMBL" id="NEDP02002762">
    <property type="protein sequence ID" value="OWF50100.1"/>
    <property type="molecule type" value="Genomic_DNA"/>
</dbReference>
<evidence type="ECO:0000256" key="4">
    <source>
        <dbReference type="ARBA" id="ARBA00022617"/>
    </source>
</evidence>
<feature type="region of interest" description="Disordered" evidence="12">
    <location>
        <begin position="296"/>
        <end position="315"/>
    </location>
</feature>
<dbReference type="PRINTS" id="PR00463">
    <property type="entry name" value="EP450I"/>
</dbReference>
<evidence type="ECO:0000256" key="8">
    <source>
        <dbReference type="ARBA" id="ARBA00023004"/>
    </source>
</evidence>
<feature type="transmembrane region" description="Helical" evidence="13">
    <location>
        <begin position="12"/>
        <end position="32"/>
    </location>
</feature>
<feature type="compositionally biased region" description="Basic and acidic residues" evidence="12">
    <location>
        <begin position="296"/>
        <end position="309"/>
    </location>
</feature>
<comment type="function">
    <text evidence="9">Cytochromes P450 are a group of heme-thiolate monooxygenases. They oxidize a variety of structurally unrelated compounds, including steroids, fatty acids, and xenobiotics.</text>
</comment>
<dbReference type="PRINTS" id="PR00385">
    <property type="entry name" value="P450"/>
</dbReference>
<dbReference type="FunFam" id="1.10.630.10:FF:000042">
    <property type="entry name" value="Cytochrome P450"/>
    <property type="match status" value="1"/>
</dbReference>
<keyword evidence="15" id="KW-1185">Reference proteome</keyword>
<organism evidence="14 15">
    <name type="scientific">Mizuhopecten yessoensis</name>
    <name type="common">Japanese scallop</name>
    <name type="synonym">Patinopecten yessoensis</name>
    <dbReference type="NCBI Taxonomy" id="6573"/>
    <lineage>
        <taxon>Eukaryota</taxon>
        <taxon>Metazoa</taxon>
        <taxon>Spiralia</taxon>
        <taxon>Lophotrochozoa</taxon>
        <taxon>Mollusca</taxon>
        <taxon>Bivalvia</taxon>
        <taxon>Autobranchia</taxon>
        <taxon>Pteriomorphia</taxon>
        <taxon>Pectinida</taxon>
        <taxon>Pectinoidea</taxon>
        <taxon>Pectinidae</taxon>
        <taxon>Mizuhopecten</taxon>
    </lineage>
</organism>
<reference evidence="14 15" key="1">
    <citation type="journal article" date="2017" name="Nat. Ecol. Evol.">
        <title>Scallop genome provides insights into evolution of bilaterian karyotype and development.</title>
        <authorList>
            <person name="Wang S."/>
            <person name="Zhang J."/>
            <person name="Jiao W."/>
            <person name="Li J."/>
            <person name="Xun X."/>
            <person name="Sun Y."/>
            <person name="Guo X."/>
            <person name="Huan P."/>
            <person name="Dong B."/>
            <person name="Zhang L."/>
            <person name="Hu X."/>
            <person name="Sun X."/>
            <person name="Wang J."/>
            <person name="Zhao C."/>
            <person name="Wang Y."/>
            <person name="Wang D."/>
            <person name="Huang X."/>
            <person name="Wang R."/>
            <person name="Lv J."/>
            <person name="Li Y."/>
            <person name="Zhang Z."/>
            <person name="Liu B."/>
            <person name="Lu W."/>
            <person name="Hui Y."/>
            <person name="Liang J."/>
            <person name="Zhou Z."/>
            <person name="Hou R."/>
            <person name="Li X."/>
            <person name="Liu Y."/>
            <person name="Li H."/>
            <person name="Ning X."/>
            <person name="Lin Y."/>
            <person name="Zhao L."/>
            <person name="Xing Q."/>
            <person name="Dou J."/>
            <person name="Li Y."/>
            <person name="Mao J."/>
            <person name="Guo H."/>
            <person name="Dou H."/>
            <person name="Li T."/>
            <person name="Mu C."/>
            <person name="Jiang W."/>
            <person name="Fu Q."/>
            <person name="Fu X."/>
            <person name="Miao Y."/>
            <person name="Liu J."/>
            <person name="Yu Q."/>
            <person name="Li R."/>
            <person name="Liao H."/>
            <person name="Li X."/>
            <person name="Kong Y."/>
            <person name="Jiang Z."/>
            <person name="Chourrout D."/>
            <person name="Li R."/>
            <person name="Bao Z."/>
        </authorList>
    </citation>
    <scope>NUCLEOTIDE SEQUENCE [LARGE SCALE GENOMIC DNA]</scope>
    <source>
        <strain evidence="14 15">PY_sf001</strain>
    </source>
</reference>
<keyword evidence="13" id="KW-0472">Membrane</keyword>
<dbReference type="GO" id="GO:0005789">
    <property type="term" value="C:endoplasmic reticulum membrane"/>
    <property type="evidence" value="ECO:0007669"/>
    <property type="project" value="UniProtKB-SubCell"/>
</dbReference>
<feature type="transmembrane region" description="Helical" evidence="13">
    <location>
        <begin position="223"/>
        <end position="243"/>
    </location>
</feature>
<dbReference type="PANTHER" id="PTHR24302:SF15">
    <property type="entry name" value="FATTY-ACID PEROXYGENASE"/>
    <property type="match status" value="1"/>
</dbReference>
<comment type="similarity">
    <text evidence="3 11">Belongs to the cytochrome P450 family.</text>
</comment>
<evidence type="ECO:0000256" key="13">
    <source>
        <dbReference type="SAM" id="Phobius"/>
    </source>
</evidence>
<dbReference type="PROSITE" id="PS00086">
    <property type="entry name" value="CYTOCHROME_P450"/>
    <property type="match status" value="1"/>
</dbReference>
<dbReference type="PANTHER" id="PTHR24302">
    <property type="entry name" value="CYTOCHROME P450 FAMILY 3"/>
    <property type="match status" value="1"/>
</dbReference>
<keyword evidence="8 10" id="KW-0408">Iron</keyword>
<evidence type="ECO:0000256" key="12">
    <source>
        <dbReference type="SAM" id="MobiDB-lite"/>
    </source>
</evidence>
<dbReference type="Gene3D" id="1.10.630.10">
    <property type="entry name" value="Cytochrome P450"/>
    <property type="match status" value="1"/>
</dbReference>
<dbReference type="OrthoDB" id="1470350at2759"/>
<evidence type="ECO:0000256" key="10">
    <source>
        <dbReference type="PIRSR" id="PIRSR602401-1"/>
    </source>
</evidence>
<dbReference type="STRING" id="6573.A0A210QMY4"/>
<dbReference type="Pfam" id="PF00067">
    <property type="entry name" value="p450"/>
    <property type="match status" value="1"/>
</dbReference>
<evidence type="ECO:0000256" key="11">
    <source>
        <dbReference type="RuleBase" id="RU000461"/>
    </source>
</evidence>
<evidence type="ECO:0000256" key="3">
    <source>
        <dbReference type="ARBA" id="ARBA00010617"/>
    </source>
</evidence>